<dbReference type="Proteomes" id="UP001431199">
    <property type="component" value="Unassembled WGS sequence"/>
</dbReference>
<name>A0ABT2M6F7_9FIRM</name>
<accession>A0ABT2M6F7</accession>
<organism evidence="3 4">
    <name type="scientific">Eubacterium album</name>
    <dbReference type="NCBI Taxonomy" id="2978477"/>
    <lineage>
        <taxon>Bacteria</taxon>
        <taxon>Bacillati</taxon>
        <taxon>Bacillota</taxon>
        <taxon>Clostridia</taxon>
        <taxon>Eubacteriales</taxon>
        <taxon>Eubacteriaceae</taxon>
        <taxon>Eubacterium</taxon>
    </lineage>
</organism>
<gene>
    <name evidence="3" type="ORF">N5B56_12210</name>
</gene>
<feature type="compositionally biased region" description="Polar residues" evidence="1">
    <location>
        <begin position="458"/>
        <end position="511"/>
    </location>
</feature>
<evidence type="ECO:0000313" key="3">
    <source>
        <dbReference type="EMBL" id="MCT7399833.1"/>
    </source>
</evidence>
<dbReference type="CDD" id="cd00118">
    <property type="entry name" value="LysM"/>
    <property type="match status" value="1"/>
</dbReference>
<dbReference type="EMBL" id="JAODBU010000013">
    <property type="protein sequence ID" value="MCT7399833.1"/>
    <property type="molecule type" value="Genomic_DNA"/>
</dbReference>
<keyword evidence="4" id="KW-1185">Reference proteome</keyword>
<protein>
    <submittedName>
        <fullName evidence="3">LysM peptidoglycan-binding domain-containing protein</fullName>
    </submittedName>
</protein>
<sequence>MIEMVYNGKESKGQSEVRLPKNIRQIGDNNSKKKIYVEDYVMSNLKKEPENEDNIRYGVLLGETKKVKGYSYIFVKGMAEVNDVIENSIIFNDEIWTNLYKDIKRYFDEFDIVGWFISVPYRVKDDMSGIKKIHLDNFAGNDKVCFLSDRTENEDGFFVYENGNLNRQSGYYIYYEKNEKMKKYVREREQNKNSINENLKENIKNNKKTDGKIIKENDEQLIKEEANKYNGENENHSVVMNKASSKSKNQKSENDEEANTKSGQTIEMPDILGKKKKDIYANKQVDNKTETPEKLNVKNKQKRIAEKNSRISDSFQLRKAISERKKEIENQHKNGSENSGKVSKVAVGISGLLIIALLLSTIVMLNNYGELKNIKTSLENINDNKNSQAVNQIIDSLSTSESTENNNETKSDSKKEKNDKKNTQQKQSENGQNDDSSQTNSDDGQNSSQPKTDDMKNDNLSQTQQSESQDNSGLTQQNNSSNTQSDIQDNAKSQPNNDGTGTETEPQNKSTNVQAGIYGGAIHTVTPGQTLYDISMTYYGNSDMVDRIKAFNGIGDDYKIIEGQQIKLP</sequence>
<reference evidence="3" key="1">
    <citation type="submission" date="2022-09" db="EMBL/GenBank/DDBJ databases">
        <title>Eubacterium sp. LFL-14 isolated from human feces.</title>
        <authorList>
            <person name="Liu F."/>
        </authorList>
    </citation>
    <scope>NUCLEOTIDE SEQUENCE</scope>
    <source>
        <strain evidence="3">LFL-14</strain>
    </source>
</reference>
<dbReference type="InterPro" id="IPR036779">
    <property type="entry name" value="LysM_dom_sf"/>
</dbReference>
<feature type="region of interest" description="Disordered" evidence="1">
    <location>
        <begin position="396"/>
        <end position="511"/>
    </location>
</feature>
<dbReference type="RefSeq" id="WP_260979081.1">
    <property type="nucleotide sequence ID" value="NZ_JAODBU010000013.1"/>
</dbReference>
<evidence type="ECO:0000256" key="1">
    <source>
        <dbReference type="SAM" id="MobiDB-lite"/>
    </source>
</evidence>
<feature type="compositionally biased region" description="Basic and acidic residues" evidence="1">
    <location>
        <begin position="407"/>
        <end position="422"/>
    </location>
</feature>
<dbReference type="InterPro" id="IPR018392">
    <property type="entry name" value="LysM"/>
</dbReference>
<feature type="region of interest" description="Disordered" evidence="1">
    <location>
        <begin position="227"/>
        <end position="311"/>
    </location>
</feature>
<feature type="compositionally biased region" description="Low complexity" evidence="1">
    <location>
        <begin position="424"/>
        <end position="449"/>
    </location>
</feature>
<feature type="domain" description="LysM" evidence="2">
    <location>
        <begin position="521"/>
        <end position="568"/>
    </location>
</feature>
<dbReference type="PROSITE" id="PS51782">
    <property type="entry name" value="LYSM"/>
    <property type="match status" value="1"/>
</dbReference>
<feature type="compositionally biased region" description="Basic and acidic residues" evidence="1">
    <location>
        <begin position="285"/>
        <end position="296"/>
    </location>
</feature>
<evidence type="ECO:0000313" key="4">
    <source>
        <dbReference type="Proteomes" id="UP001431199"/>
    </source>
</evidence>
<proteinExistence type="predicted"/>
<evidence type="ECO:0000259" key="2">
    <source>
        <dbReference type="PROSITE" id="PS51782"/>
    </source>
</evidence>
<comment type="caution">
    <text evidence="3">The sequence shown here is derived from an EMBL/GenBank/DDBJ whole genome shotgun (WGS) entry which is preliminary data.</text>
</comment>
<dbReference type="SMART" id="SM00257">
    <property type="entry name" value="LysM"/>
    <property type="match status" value="1"/>
</dbReference>
<dbReference type="Pfam" id="PF01476">
    <property type="entry name" value="LysM"/>
    <property type="match status" value="1"/>
</dbReference>
<dbReference type="Gene3D" id="3.10.350.10">
    <property type="entry name" value="LysM domain"/>
    <property type="match status" value="1"/>
</dbReference>